<name>A0A498HR65_MALDO</name>
<evidence type="ECO:0000256" key="2">
    <source>
        <dbReference type="SAM" id="Phobius"/>
    </source>
</evidence>
<feature type="transmembrane region" description="Helical" evidence="2">
    <location>
        <begin position="12"/>
        <end position="35"/>
    </location>
</feature>
<proteinExistence type="predicted"/>
<keyword evidence="4" id="KW-1185">Reference proteome</keyword>
<dbReference type="EMBL" id="RDQH01000341">
    <property type="protein sequence ID" value="RXH73956.1"/>
    <property type="molecule type" value="Genomic_DNA"/>
</dbReference>
<dbReference type="PROSITE" id="PS51257">
    <property type="entry name" value="PROKAR_LIPOPROTEIN"/>
    <property type="match status" value="1"/>
</dbReference>
<feature type="region of interest" description="Disordered" evidence="1">
    <location>
        <begin position="50"/>
        <end position="70"/>
    </location>
</feature>
<evidence type="ECO:0000313" key="3">
    <source>
        <dbReference type="EMBL" id="RXH73956.1"/>
    </source>
</evidence>
<dbReference type="AlphaFoldDB" id="A0A498HR65"/>
<dbReference type="Proteomes" id="UP000290289">
    <property type="component" value="Chromosome 15"/>
</dbReference>
<evidence type="ECO:0000256" key="1">
    <source>
        <dbReference type="SAM" id="MobiDB-lite"/>
    </source>
</evidence>
<evidence type="ECO:0000313" key="4">
    <source>
        <dbReference type="Proteomes" id="UP000290289"/>
    </source>
</evidence>
<accession>A0A498HR65</accession>
<keyword evidence="2" id="KW-1133">Transmembrane helix</keyword>
<comment type="caution">
    <text evidence="3">The sequence shown here is derived from an EMBL/GenBank/DDBJ whole genome shotgun (WGS) entry which is preliminary data.</text>
</comment>
<gene>
    <name evidence="3" type="ORF">DVH24_016778</name>
</gene>
<sequence>MRRKPNPLRLQAWAILYLLTLSISCSLPSFFFLVLKNRKDLNPLRHSFARQLQSPNLTPQPSQDSAKEKD</sequence>
<protein>
    <submittedName>
        <fullName evidence="3">Uncharacterized protein</fullName>
    </submittedName>
</protein>
<organism evidence="3 4">
    <name type="scientific">Malus domestica</name>
    <name type="common">Apple</name>
    <name type="synonym">Pyrus malus</name>
    <dbReference type="NCBI Taxonomy" id="3750"/>
    <lineage>
        <taxon>Eukaryota</taxon>
        <taxon>Viridiplantae</taxon>
        <taxon>Streptophyta</taxon>
        <taxon>Embryophyta</taxon>
        <taxon>Tracheophyta</taxon>
        <taxon>Spermatophyta</taxon>
        <taxon>Magnoliopsida</taxon>
        <taxon>eudicotyledons</taxon>
        <taxon>Gunneridae</taxon>
        <taxon>Pentapetalae</taxon>
        <taxon>rosids</taxon>
        <taxon>fabids</taxon>
        <taxon>Rosales</taxon>
        <taxon>Rosaceae</taxon>
        <taxon>Amygdaloideae</taxon>
        <taxon>Maleae</taxon>
        <taxon>Malus</taxon>
    </lineage>
</organism>
<feature type="compositionally biased region" description="Polar residues" evidence="1">
    <location>
        <begin position="50"/>
        <end position="64"/>
    </location>
</feature>
<keyword evidence="2" id="KW-0472">Membrane</keyword>
<keyword evidence="2" id="KW-0812">Transmembrane</keyword>
<reference evidence="3 4" key="1">
    <citation type="submission" date="2018-10" db="EMBL/GenBank/DDBJ databases">
        <title>A high-quality apple genome assembly.</title>
        <authorList>
            <person name="Hu J."/>
        </authorList>
    </citation>
    <scope>NUCLEOTIDE SEQUENCE [LARGE SCALE GENOMIC DNA]</scope>
    <source>
        <strain evidence="4">cv. HFTH1</strain>
        <tissue evidence="3">Young leaf</tissue>
    </source>
</reference>